<sequence length="195" mass="21580">MSTQVCSETRVPIPLGPPKRLWRDYPLRASPGVHGAPGISRAKPGHPGLAKKKKCDKRQERAARLKRRWRPRSPSRSAQTRSPRTHMSSATSFVKTVAPIEAFTACNLSSLSIFVRPELHLSLFESKRRWEIGAVGAPIPALTALSRLPTASGVAGDLNWGNDDRESSLVAPPTLCYQIDHDLTFLFIFLIFTKS</sequence>
<comment type="caution">
    <text evidence="2">The sequence shown here is derived from an EMBL/GenBank/DDBJ whole genome shotgun (WGS) entry which is preliminary data.</text>
</comment>
<dbReference type="AlphaFoldDB" id="A0A2I0J2P4"/>
<organism evidence="2 3">
    <name type="scientific">Punica granatum</name>
    <name type="common">Pomegranate</name>
    <dbReference type="NCBI Taxonomy" id="22663"/>
    <lineage>
        <taxon>Eukaryota</taxon>
        <taxon>Viridiplantae</taxon>
        <taxon>Streptophyta</taxon>
        <taxon>Embryophyta</taxon>
        <taxon>Tracheophyta</taxon>
        <taxon>Spermatophyta</taxon>
        <taxon>Magnoliopsida</taxon>
        <taxon>eudicotyledons</taxon>
        <taxon>Gunneridae</taxon>
        <taxon>Pentapetalae</taxon>
        <taxon>rosids</taxon>
        <taxon>malvids</taxon>
        <taxon>Myrtales</taxon>
        <taxon>Lythraceae</taxon>
        <taxon>Punica</taxon>
    </lineage>
</organism>
<proteinExistence type="predicted"/>
<accession>A0A2I0J2P4</accession>
<feature type="compositionally biased region" description="Polar residues" evidence="1">
    <location>
        <begin position="79"/>
        <end position="90"/>
    </location>
</feature>
<gene>
    <name evidence="2" type="ORF">CRG98_029640</name>
</gene>
<protein>
    <submittedName>
        <fullName evidence="2">Uncharacterized protein</fullName>
    </submittedName>
</protein>
<evidence type="ECO:0000313" key="2">
    <source>
        <dbReference type="EMBL" id="PKI49966.1"/>
    </source>
</evidence>
<feature type="region of interest" description="Disordered" evidence="1">
    <location>
        <begin position="33"/>
        <end position="90"/>
    </location>
</feature>
<keyword evidence="3" id="KW-1185">Reference proteome</keyword>
<evidence type="ECO:0000256" key="1">
    <source>
        <dbReference type="SAM" id="MobiDB-lite"/>
    </source>
</evidence>
<name>A0A2I0J2P4_PUNGR</name>
<feature type="compositionally biased region" description="Basic residues" evidence="1">
    <location>
        <begin position="64"/>
        <end position="73"/>
    </location>
</feature>
<reference evidence="2 3" key="1">
    <citation type="submission" date="2017-11" db="EMBL/GenBank/DDBJ databases">
        <title>De-novo sequencing of pomegranate (Punica granatum L.) genome.</title>
        <authorList>
            <person name="Akparov Z."/>
            <person name="Amiraslanov A."/>
            <person name="Hajiyeva S."/>
            <person name="Abbasov M."/>
            <person name="Kaur K."/>
            <person name="Hamwieh A."/>
            <person name="Solovyev V."/>
            <person name="Salamov A."/>
            <person name="Braich B."/>
            <person name="Kosarev P."/>
            <person name="Mahmoud A."/>
            <person name="Hajiyev E."/>
            <person name="Babayeva S."/>
            <person name="Izzatullayeva V."/>
            <person name="Mammadov A."/>
            <person name="Mammadov A."/>
            <person name="Sharifova S."/>
            <person name="Ojaghi J."/>
            <person name="Eynullazada K."/>
            <person name="Bayramov B."/>
            <person name="Abdulazimova A."/>
            <person name="Shahmuradov I."/>
        </authorList>
    </citation>
    <scope>NUCLEOTIDE SEQUENCE [LARGE SCALE GENOMIC DNA]</scope>
    <source>
        <strain evidence="3">cv. AG2017</strain>
        <tissue evidence="2">Leaf</tissue>
    </source>
</reference>
<dbReference type="EMBL" id="PGOL01002167">
    <property type="protein sequence ID" value="PKI49966.1"/>
    <property type="molecule type" value="Genomic_DNA"/>
</dbReference>
<dbReference type="Proteomes" id="UP000233551">
    <property type="component" value="Unassembled WGS sequence"/>
</dbReference>
<evidence type="ECO:0000313" key="3">
    <source>
        <dbReference type="Proteomes" id="UP000233551"/>
    </source>
</evidence>